<proteinExistence type="predicted"/>
<protein>
    <recommendedName>
        <fullName evidence="3">Protein kinase domain-containing protein</fullName>
    </recommendedName>
</protein>
<feature type="compositionally biased region" description="Acidic residues" evidence="2">
    <location>
        <begin position="600"/>
        <end position="612"/>
    </location>
</feature>
<evidence type="ECO:0000256" key="2">
    <source>
        <dbReference type="SAM" id="MobiDB-lite"/>
    </source>
</evidence>
<evidence type="ECO:0000313" key="5">
    <source>
        <dbReference type="Proteomes" id="UP001281761"/>
    </source>
</evidence>
<evidence type="ECO:0000256" key="1">
    <source>
        <dbReference type="SAM" id="Coils"/>
    </source>
</evidence>
<dbReference type="SMART" id="SM00220">
    <property type="entry name" value="S_TKc"/>
    <property type="match status" value="1"/>
</dbReference>
<keyword evidence="5" id="KW-1185">Reference proteome</keyword>
<dbReference type="PROSITE" id="PS50011">
    <property type="entry name" value="PROTEIN_KINASE_DOM"/>
    <property type="match status" value="1"/>
</dbReference>
<dbReference type="SUPFAM" id="SSF56112">
    <property type="entry name" value="Protein kinase-like (PK-like)"/>
    <property type="match status" value="1"/>
</dbReference>
<dbReference type="Gene3D" id="1.10.510.10">
    <property type="entry name" value="Transferase(Phosphotransferase) domain 1"/>
    <property type="match status" value="1"/>
</dbReference>
<dbReference type="PANTHER" id="PTHR44167:SF18">
    <property type="entry name" value="PROTEIN KINASE DOMAIN-CONTAINING PROTEIN"/>
    <property type="match status" value="1"/>
</dbReference>
<reference evidence="4 5" key="1">
    <citation type="journal article" date="2022" name="bioRxiv">
        <title>Genomics of Preaxostyla Flagellates Illuminates Evolutionary Transitions and the Path Towards Mitochondrial Loss.</title>
        <authorList>
            <person name="Novak L.V.F."/>
            <person name="Treitli S.C."/>
            <person name="Pyrih J."/>
            <person name="Halakuc P."/>
            <person name="Pipaliya S.V."/>
            <person name="Vacek V."/>
            <person name="Brzon O."/>
            <person name="Soukal P."/>
            <person name="Eme L."/>
            <person name="Dacks J.B."/>
            <person name="Karnkowska A."/>
            <person name="Elias M."/>
            <person name="Hampl V."/>
        </authorList>
    </citation>
    <scope>NUCLEOTIDE SEQUENCE [LARGE SCALE GENOMIC DNA]</scope>
    <source>
        <strain evidence="4">NAU3</strain>
        <tissue evidence="4">Gut</tissue>
    </source>
</reference>
<dbReference type="EMBL" id="JARBJD010000133">
    <property type="protein sequence ID" value="KAK2950571.1"/>
    <property type="molecule type" value="Genomic_DNA"/>
</dbReference>
<organism evidence="4 5">
    <name type="scientific">Blattamonas nauphoetae</name>
    <dbReference type="NCBI Taxonomy" id="2049346"/>
    <lineage>
        <taxon>Eukaryota</taxon>
        <taxon>Metamonada</taxon>
        <taxon>Preaxostyla</taxon>
        <taxon>Oxymonadida</taxon>
        <taxon>Blattamonas</taxon>
    </lineage>
</organism>
<feature type="compositionally biased region" description="Basic residues" evidence="2">
    <location>
        <begin position="639"/>
        <end position="651"/>
    </location>
</feature>
<feature type="compositionally biased region" description="Basic residues" evidence="2">
    <location>
        <begin position="583"/>
        <end position="592"/>
    </location>
</feature>
<name>A0ABQ9XDL0_9EUKA</name>
<feature type="coiled-coil region" evidence="1">
    <location>
        <begin position="239"/>
        <end position="301"/>
    </location>
</feature>
<evidence type="ECO:0000259" key="3">
    <source>
        <dbReference type="PROSITE" id="PS50011"/>
    </source>
</evidence>
<evidence type="ECO:0000313" key="4">
    <source>
        <dbReference type="EMBL" id="KAK2950571.1"/>
    </source>
</evidence>
<gene>
    <name evidence="4" type="ORF">BLNAU_14463</name>
</gene>
<dbReference type="InterPro" id="IPR000719">
    <property type="entry name" value="Prot_kinase_dom"/>
</dbReference>
<feature type="region of interest" description="Disordered" evidence="2">
    <location>
        <begin position="634"/>
        <end position="654"/>
    </location>
</feature>
<dbReference type="CDD" id="cd00180">
    <property type="entry name" value="PKc"/>
    <property type="match status" value="1"/>
</dbReference>
<dbReference type="Proteomes" id="UP001281761">
    <property type="component" value="Unassembled WGS sequence"/>
</dbReference>
<comment type="caution">
    <text evidence="4">The sequence shown here is derived from an EMBL/GenBank/DDBJ whole genome shotgun (WGS) entry which is preliminary data.</text>
</comment>
<dbReference type="PANTHER" id="PTHR44167">
    <property type="entry name" value="OVARIAN-SPECIFIC SERINE/THREONINE-PROTEIN KINASE LOK-RELATED"/>
    <property type="match status" value="1"/>
</dbReference>
<feature type="domain" description="Protein kinase" evidence="3">
    <location>
        <begin position="1"/>
        <end position="253"/>
    </location>
</feature>
<feature type="region of interest" description="Disordered" evidence="2">
    <location>
        <begin position="579"/>
        <end position="615"/>
    </location>
</feature>
<dbReference type="Pfam" id="PF00069">
    <property type="entry name" value="Pkinase"/>
    <property type="match status" value="1"/>
</dbReference>
<sequence length="702" mass="78043">MKVLPFTSEEDFSKNEHEISKLQNNQHPNVVGFVDVLVGDAAHYVVLELCSCSLADRLSELRKLGTMMDRVTVFRIVSDVLAGLGFLHSRNEVYGDVKPSNILIGCDGRTKLGDFGGVVGVGTVKTSNSAECGTMQFWGPEMFAVGVGVGVGVGVSQAGDMWAFGLIVLELLTGESWISGTNGMEIGESVRGFDVVSNPQSRLSSGELIRSGGLGSILGSETPLSQFLREELDTTQSHLDISKQTLVEKERTIQSLQIEKDQIQKENEQLRSELARKTQKLEENERVIAELKQTIPQMNAEVPTRSQPNITSDVIVAFSPEHYRVSRSTVTRINATGWVGCFTKPVSRGIHRLSINNEPDGVMIGVCDAANYPKYLTKEVYNSTKAAMMCNNGGSLYSASTISALNTPPKKGQEWSAEADLEKRTLHFFIDGVQQKHHIINIPVPLVFAIDASHKDESIEITCVLRNDASCFIKFQLFPIPHLILPSCPSRLDQPNRKEDEDEKVENSKHILDSELRLKENPPETLVEAIGCISGLFRMKVKKEEMIQLKGPLDQLAHGEDNLVGEAAGGVMARYMHDVSSSSHRRRKRHRNGVANEWDMINDDSQEEESEIEQGPFNDVQFQLEQTMRSIKGINTSTRSRHSPSSPHRRNRFEPVVLPSLTVYDDEPRRDTVEIKFACHSLPFNGRMEFAILVKRPLGSFS</sequence>
<dbReference type="InterPro" id="IPR011009">
    <property type="entry name" value="Kinase-like_dom_sf"/>
</dbReference>
<keyword evidence="1" id="KW-0175">Coiled coil</keyword>
<accession>A0ABQ9XDL0</accession>